<keyword evidence="9 17" id="KW-0547">Nucleotide-binding</keyword>
<dbReference type="NCBIfam" id="TIGR01087">
    <property type="entry name" value="murD"/>
    <property type="match status" value="1"/>
</dbReference>
<keyword evidence="10 17" id="KW-0067">ATP-binding</keyword>
<evidence type="ECO:0000256" key="14">
    <source>
        <dbReference type="ARBA" id="ARBA00030398"/>
    </source>
</evidence>
<keyword evidence="12 17" id="KW-0573">Peptidoglycan synthesis</keyword>
<comment type="pathway">
    <text evidence="3 17 18">Cell wall biogenesis; peptidoglycan biosynthesis.</text>
</comment>
<dbReference type="GO" id="GO:0005524">
    <property type="term" value="F:ATP binding"/>
    <property type="evidence" value="ECO:0007669"/>
    <property type="project" value="UniProtKB-UniRule"/>
</dbReference>
<dbReference type="Gene3D" id="3.90.190.20">
    <property type="entry name" value="Mur ligase, C-terminal domain"/>
    <property type="match status" value="1"/>
</dbReference>
<dbReference type="InterPro" id="IPR036615">
    <property type="entry name" value="Mur_ligase_C_dom_sf"/>
</dbReference>
<dbReference type="UniPathway" id="UPA00219"/>
<dbReference type="SUPFAM" id="SSF51984">
    <property type="entry name" value="MurCD N-terminal domain"/>
    <property type="match status" value="1"/>
</dbReference>
<reference evidence="21 22" key="1">
    <citation type="submission" date="2016-12" db="EMBL/GenBank/DDBJ databases">
        <title>Candidatus Reconcilibacillus cellulovorans genome.</title>
        <authorList>
            <person name="Kolinko S."/>
            <person name="Wu Y.-W."/>
            <person name="Tachea F."/>
            <person name="Denzel E."/>
            <person name="Hiras J."/>
            <person name="Baecker N."/>
            <person name="Chan L.J."/>
            <person name="Eichorst S.A."/>
            <person name="Frey D."/>
            <person name="Adams P.D."/>
            <person name="Pray T."/>
            <person name="Tanjore D."/>
            <person name="Petzold C.J."/>
            <person name="Gladden J.M."/>
            <person name="Simmons B.A."/>
            <person name="Singer S.W."/>
        </authorList>
    </citation>
    <scope>NUCLEOTIDE SEQUENCE [LARGE SCALE GENOMIC DNA]</scope>
    <source>
        <strain evidence="21">JTherm</strain>
    </source>
</reference>
<evidence type="ECO:0000256" key="16">
    <source>
        <dbReference type="ARBA" id="ARBA00047632"/>
    </source>
</evidence>
<comment type="function">
    <text evidence="1 17 18">Cell wall formation. Catalyzes the addition of glutamate to the nucleotide precursor UDP-N-acetylmuramoyl-L-alanine (UMA).</text>
</comment>
<gene>
    <name evidence="17 21" type="primary">murD</name>
    <name evidence="21" type="ORF">BLM47_03030</name>
</gene>
<protein>
    <recommendedName>
        <fullName evidence="6 17">UDP-N-acetylmuramoylalanine--D-glutamate ligase</fullName>
        <ecNumber evidence="5 17">6.3.2.9</ecNumber>
    </recommendedName>
    <alternativeName>
        <fullName evidence="15 17">D-glutamic acid-adding enzyme</fullName>
    </alternativeName>
    <alternativeName>
        <fullName evidence="14 17">UDP-N-acetylmuramoyl-L-alanyl-D-glutamate synthetase</fullName>
    </alternativeName>
</protein>
<dbReference type="PANTHER" id="PTHR43692:SF1">
    <property type="entry name" value="UDP-N-ACETYLMURAMOYLALANINE--D-GLUTAMATE LIGASE"/>
    <property type="match status" value="1"/>
</dbReference>
<dbReference type="InterPro" id="IPR013221">
    <property type="entry name" value="Mur_ligase_cen"/>
</dbReference>
<comment type="catalytic activity">
    <reaction evidence="16 17 18">
        <text>UDP-N-acetyl-alpha-D-muramoyl-L-alanine + D-glutamate + ATP = UDP-N-acetyl-alpha-D-muramoyl-L-alanyl-D-glutamate + ADP + phosphate + H(+)</text>
        <dbReference type="Rhea" id="RHEA:16429"/>
        <dbReference type="ChEBI" id="CHEBI:15378"/>
        <dbReference type="ChEBI" id="CHEBI:29986"/>
        <dbReference type="ChEBI" id="CHEBI:30616"/>
        <dbReference type="ChEBI" id="CHEBI:43474"/>
        <dbReference type="ChEBI" id="CHEBI:83898"/>
        <dbReference type="ChEBI" id="CHEBI:83900"/>
        <dbReference type="ChEBI" id="CHEBI:456216"/>
        <dbReference type="EC" id="6.3.2.9"/>
    </reaction>
</comment>
<evidence type="ECO:0000256" key="11">
    <source>
        <dbReference type="ARBA" id="ARBA00022960"/>
    </source>
</evidence>
<evidence type="ECO:0000256" key="8">
    <source>
        <dbReference type="ARBA" id="ARBA00022598"/>
    </source>
</evidence>
<feature type="binding site" evidence="17">
    <location>
        <begin position="119"/>
        <end position="125"/>
    </location>
    <ligand>
        <name>ATP</name>
        <dbReference type="ChEBI" id="CHEBI:30616"/>
    </ligand>
</feature>
<dbReference type="Proteomes" id="UP000243688">
    <property type="component" value="Unassembled WGS sequence"/>
</dbReference>
<evidence type="ECO:0000256" key="5">
    <source>
        <dbReference type="ARBA" id="ARBA00012212"/>
    </source>
</evidence>
<dbReference type="AlphaFoldDB" id="A0A2A6E2Z4"/>
<evidence type="ECO:0000256" key="4">
    <source>
        <dbReference type="ARBA" id="ARBA00010416"/>
    </source>
</evidence>
<comment type="similarity">
    <text evidence="4 17">Belongs to the MurCDEF family.</text>
</comment>
<dbReference type="GO" id="GO:0071555">
    <property type="term" value="P:cell wall organization"/>
    <property type="evidence" value="ECO:0007669"/>
    <property type="project" value="UniProtKB-KW"/>
</dbReference>
<evidence type="ECO:0000256" key="6">
    <source>
        <dbReference type="ARBA" id="ARBA00015655"/>
    </source>
</evidence>
<name>A0A2A6E2Z4_9BACL</name>
<evidence type="ECO:0000256" key="12">
    <source>
        <dbReference type="ARBA" id="ARBA00022984"/>
    </source>
</evidence>
<proteinExistence type="inferred from homology"/>
<evidence type="ECO:0000256" key="9">
    <source>
        <dbReference type="ARBA" id="ARBA00022741"/>
    </source>
</evidence>
<comment type="subcellular location">
    <subcellularLocation>
        <location evidence="2 17 18">Cytoplasm</location>
    </subcellularLocation>
</comment>
<dbReference type="InterPro" id="IPR036565">
    <property type="entry name" value="Mur-like_cat_sf"/>
</dbReference>
<dbReference type="GO" id="GO:0008360">
    <property type="term" value="P:regulation of cell shape"/>
    <property type="evidence" value="ECO:0007669"/>
    <property type="project" value="UniProtKB-KW"/>
</dbReference>
<dbReference type="Gene3D" id="3.40.50.720">
    <property type="entry name" value="NAD(P)-binding Rossmann-like Domain"/>
    <property type="match status" value="1"/>
</dbReference>
<evidence type="ECO:0000259" key="19">
    <source>
        <dbReference type="Pfam" id="PF02875"/>
    </source>
</evidence>
<keyword evidence="8 17" id="KW-0436">Ligase</keyword>
<evidence type="ECO:0000256" key="7">
    <source>
        <dbReference type="ARBA" id="ARBA00022490"/>
    </source>
</evidence>
<evidence type="ECO:0000313" key="21">
    <source>
        <dbReference type="EMBL" id="PDO11189.1"/>
    </source>
</evidence>
<evidence type="ECO:0000256" key="13">
    <source>
        <dbReference type="ARBA" id="ARBA00023316"/>
    </source>
</evidence>
<evidence type="ECO:0000313" key="22">
    <source>
        <dbReference type="Proteomes" id="UP000243688"/>
    </source>
</evidence>
<dbReference type="GO" id="GO:0005737">
    <property type="term" value="C:cytoplasm"/>
    <property type="evidence" value="ECO:0007669"/>
    <property type="project" value="UniProtKB-SubCell"/>
</dbReference>
<dbReference type="InterPro" id="IPR004101">
    <property type="entry name" value="Mur_ligase_C"/>
</dbReference>
<accession>A0A2A6E2Z4</accession>
<feature type="domain" description="Mur ligase C-terminal" evidence="19">
    <location>
        <begin position="318"/>
        <end position="438"/>
    </location>
</feature>
<comment type="caution">
    <text evidence="21">The sequence shown here is derived from an EMBL/GenBank/DDBJ whole genome shotgun (WGS) entry which is preliminary data.</text>
</comment>
<sequence>MEHPARYAGRKVVVLGLAKSGAAAARLFRSFGAEVVASDRKPREQCPEAEELERLGVQVVCGGHPPELIGPDTALVVKNPGIPYSADPIERVAALGIEIVTEVEVAYWLCRAPIIGVTGSNGKTTTTAWIGRMLEESGIRVVVAGNIGTPLCDVVGSVGEDGWVVAELSSFQLKGTVRFRPKVAVLLNITETHLDYHGSMDDYIASKAKLFANQSDADVAVLNADDAVCRRLAPRLRARVMYFSASGPVERGVFIDVDALVYRDGEGNEIPLVPVAELGVPGCYNAENAAAAACAAMAAGADPDAVRRALRTFRGVEHRMERVAELGGVTYYNNSKATNSTATLRVLEGFGRPVVLIVGGQDRGADFSDLVPVLAEKARGVVALGETGERIGRRAREAGVRDVVVIERRDPVEAMREAVLAASRIARPGDAVVLSPACASWDMFASYEERGRLFKQAVSELAERAAKR</sequence>
<dbReference type="EC" id="6.3.2.9" evidence="5 17"/>
<dbReference type="SUPFAM" id="SSF53623">
    <property type="entry name" value="MurD-like peptide ligases, catalytic domain"/>
    <property type="match status" value="1"/>
</dbReference>
<keyword evidence="17 18" id="KW-0131">Cell cycle</keyword>
<evidence type="ECO:0000256" key="17">
    <source>
        <dbReference type="HAMAP-Rule" id="MF_00639"/>
    </source>
</evidence>
<dbReference type="EMBL" id="MOXJ01000004">
    <property type="protein sequence ID" value="PDO11189.1"/>
    <property type="molecule type" value="Genomic_DNA"/>
</dbReference>
<dbReference type="GO" id="GO:0051301">
    <property type="term" value="P:cell division"/>
    <property type="evidence" value="ECO:0007669"/>
    <property type="project" value="UniProtKB-KW"/>
</dbReference>
<keyword evidence="7 17" id="KW-0963">Cytoplasm</keyword>
<evidence type="ECO:0000256" key="18">
    <source>
        <dbReference type="RuleBase" id="RU003664"/>
    </source>
</evidence>
<dbReference type="HAMAP" id="MF_00639">
    <property type="entry name" value="MurD"/>
    <property type="match status" value="1"/>
</dbReference>
<evidence type="ECO:0000256" key="2">
    <source>
        <dbReference type="ARBA" id="ARBA00004496"/>
    </source>
</evidence>
<keyword evidence="13 17" id="KW-0961">Cell wall biogenesis/degradation</keyword>
<dbReference type="Pfam" id="PF02875">
    <property type="entry name" value="Mur_ligase_C"/>
    <property type="match status" value="1"/>
</dbReference>
<evidence type="ECO:0000256" key="10">
    <source>
        <dbReference type="ARBA" id="ARBA00022840"/>
    </source>
</evidence>
<feature type="domain" description="Mur ligase central" evidence="20">
    <location>
        <begin position="117"/>
        <end position="296"/>
    </location>
</feature>
<evidence type="ECO:0000256" key="3">
    <source>
        <dbReference type="ARBA" id="ARBA00004752"/>
    </source>
</evidence>
<dbReference type="GO" id="GO:0009252">
    <property type="term" value="P:peptidoglycan biosynthetic process"/>
    <property type="evidence" value="ECO:0007669"/>
    <property type="project" value="UniProtKB-UniRule"/>
</dbReference>
<evidence type="ECO:0000256" key="15">
    <source>
        <dbReference type="ARBA" id="ARBA00032324"/>
    </source>
</evidence>
<dbReference type="Pfam" id="PF21799">
    <property type="entry name" value="MurD-like_N"/>
    <property type="match status" value="1"/>
</dbReference>
<evidence type="ECO:0000259" key="20">
    <source>
        <dbReference type="Pfam" id="PF08245"/>
    </source>
</evidence>
<organism evidence="21 22">
    <name type="scientific">Candidatus Reconcilbacillus cellulovorans</name>
    <dbReference type="NCBI Taxonomy" id="1906605"/>
    <lineage>
        <taxon>Bacteria</taxon>
        <taxon>Bacillati</taxon>
        <taxon>Bacillota</taxon>
        <taxon>Bacilli</taxon>
        <taxon>Bacillales</taxon>
        <taxon>Paenibacillaceae</taxon>
        <taxon>Candidatus Reconcilbacillus</taxon>
    </lineage>
</organism>
<dbReference type="Gene3D" id="3.40.1190.10">
    <property type="entry name" value="Mur-like, catalytic domain"/>
    <property type="match status" value="1"/>
</dbReference>
<dbReference type="Pfam" id="PF08245">
    <property type="entry name" value="Mur_ligase_M"/>
    <property type="match status" value="1"/>
</dbReference>
<keyword evidence="11 17" id="KW-0133">Cell shape</keyword>
<dbReference type="PANTHER" id="PTHR43692">
    <property type="entry name" value="UDP-N-ACETYLMURAMOYLALANINE--D-GLUTAMATE LIGASE"/>
    <property type="match status" value="1"/>
</dbReference>
<dbReference type="InterPro" id="IPR005762">
    <property type="entry name" value="MurD"/>
</dbReference>
<dbReference type="SUPFAM" id="SSF53244">
    <property type="entry name" value="MurD-like peptide ligases, peptide-binding domain"/>
    <property type="match status" value="1"/>
</dbReference>
<keyword evidence="17 18" id="KW-0132">Cell division</keyword>
<evidence type="ECO:0000256" key="1">
    <source>
        <dbReference type="ARBA" id="ARBA00002734"/>
    </source>
</evidence>
<dbReference type="GO" id="GO:0008764">
    <property type="term" value="F:UDP-N-acetylmuramoylalanine-D-glutamate ligase activity"/>
    <property type="evidence" value="ECO:0007669"/>
    <property type="project" value="UniProtKB-UniRule"/>
</dbReference>